<organism evidence="2 3">
    <name type="scientific">Symbiodinium natans</name>
    <dbReference type="NCBI Taxonomy" id="878477"/>
    <lineage>
        <taxon>Eukaryota</taxon>
        <taxon>Sar</taxon>
        <taxon>Alveolata</taxon>
        <taxon>Dinophyceae</taxon>
        <taxon>Suessiales</taxon>
        <taxon>Symbiodiniaceae</taxon>
        <taxon>Symbiodinium</taxon>
    </lineage>
</organism>
<feature type="compositionally biased region" description="Polar residues" evidence="1">
    <location>
        <begin position="134"/>
        <end position="145"/>
    </location>
</feature>
<feature type="compositionally biased region" description="Pro residues" evidence="1">
    <location>
        <begin position="117"/>
        <end position="126"/>
    </location>
</feature>
<evidence type="ECO:0000313" key="3">
    <source>
        <dbReference type="Proteomes" id="UP000604046"/>
    </source>
</evidence>
<dbReference type="EMBL" id="CAJNDS010002599">
    <property type="protein sequence ID" value="CAE7539859.1"/>
    <property type="molecule type" value="Genomic_DNA"/>
</dbReference>
<proteinExistence type="predicted"/>
<comment type="caution">
    <text evidence="2">The sequence shown here is derived from an EMBL/GenBank/DDBJ whole genome shotgun (WGS) entry which is preliminary data.</text>
</comment>
<accession>A0A812TVT6</accession>
<sequence length="145" mass="15834">MATQEYEESVEAGPSSVAGPNPKQLKKPKYRASQLRRQSKRPFKWQRQGQAYDLEKVSHKQEGLQLSGSKGQPEALPRQPPPPPPPPRRPNAGQTSVTKGSSVQIPGLGESRKRKTPPPPPPPPRRPQVAKAASQGSASYHQSPQ</sequence>
<evidence type="ECO:0000256" key="1">
    <source>
        <dbReference type="SAM" id="MobiDB-lite"/>
    </source>
</evidence>
<feature type="compositionally biased region" description="Polar residues" evidence="1">
    <location>
        <begin position="92"/>
        <end position="104"/>
    </location>
</feature>
<keyword evidence="3" id="KW-1185">Reference proteome</keyword>
<protein>
    <submittedName>
        <fullName evidence="2">Uncharacterized protein</fullName>
    </submittedName>
</protein>
<evidence type="ECO:0000313" key="2">
    <source>
        <dbReference type="EMBL" id="CAE7539859.1"/>
    </source>
</evidence>
<feature type="compositionally biased region" description="Pro residues" evidence="1">
    <location>
        <begin position="78"/>
        <end position="89"/>
    </location>
</feature>
<feature type="compositionally biased region" description="Basic and acidic residues" evidence="1">
    <location>
        <begin position="53"/>
        <end position="62"/>
    </location>
</feature>
<gene>
    <name evidence="2" type="ORF">SNAT2548_LOCUS30270</name>
</gene>
<dbReference type="Proteomes" id="UP000604046">
    <property type="component" value="Unassembled WGS sequence"/>
</dbReference>
<name>A0A812TVT6_9DINO</name>
<dbReference type="AlphaFoldDB" id="A0A812TVT6"/>
<feature type="region of interest" description="Disordered" evidence="1">
    <location>
        <begin position="1"/>
        <end position="145"/>
    </location>
</feature>
<feature type="compositionally biased region" description="Acidic residues" evidence="1">
    <location>
        <begin position="1"/>
        <end position="10"/>
    </location>
</feature>
<reference evidence="2" key="1">
    <citation type="submission" date="2021-02" db="EMBL/GenBank/DDBJ databases">
        <authorList>
            <person name="Dougan E. K."/>
            <person name="Rhodes N."/>
            <person name="Thang M."/>
            <person name="Chan C."/>
        </authorList>
    </citation>
    <scope>NUCLEOTIDE SEQUENCE</scope>
</reference>